<accession>A0A3R9MYB5</accession>
<reference evidence="1 2" key="1">
    <citation type="submission" date="2018-12" db="EMBL/GenBank/DDBJ databases">
        <authorList>
            <person name="Feng G."/>
            <person name="Zhu H."/>
        </authorList>
    </citation>
    <scope>NUCLEOTIDE SEQUENCE [LARGE SCALE GENOMIC DNA]</scope>
    <source>
        <strain evidence="1 2">KCTC 12533</strain>
    </source>
</reference>
<dbReference type="AlphaFoldDB" id="A0A3R9MYB5"/>
<name>A0A3R9MYB5_9BACT</name>
<proteinExistence type="predicted"/>
<sequence length="166" mass="18458">MGMRMTLRKVSKVELRELLINPDGIFDFIDNDVTQGQELDLDKAWHGLHFMLTGTAWEGAEPLAYLLAGGHTIGNDEEHDVGYGPARGLTDIEVKQFANALDTITQAEFQARYNSARMDALEIYPIGWSQEANPQEMVEWMTSSFIQMTKFVGGAAGESAALLIYL</sequence>
<dbReference type="Proteomes" id="UP000273500">
    <property type="component" value="Unassembled WGS sequence"/>
</dbReference>
<dbReference type="EMBL" id="RWIT01000001">
    <property type="protein sequence ID" value="RSK51518.1"/>
    <property type="molecule type" value="Genomic_DNA"/>
</dbReference>
<comment type="caution">
    <text evidence="1">The sequence shown here is derived from an EMBL/GenBank/DDBJ whole genome shotgun (WGS) entry which is preliminary data.</text>
</comment>
<dbReference type="InterPro" id="IPR035944">
    <property type="entry name" value="YfbM-like_sf"/>
</dbReference>
<evidence type="ECO:0000313" key="1">
    <source>
        <dbReference type="EMBL" id="RSK51518.1"/>
    </source>
</evidence>
<keyword evidence="2" id="KW-1185">Reference proteome</keyword>
<dbReference type="SUPFAM" id="SSF111069">
    <property type="entry name" value="Hypothetical protein yfbM"/>
    <property type="match status" value="1"/>
</dbReference>
<gene>
    <name evidence="1" type="ORF">EI291_03055</name>
</gene>
<dbReference type="Pfam" id="PF08974">
    <property type="entry name" value="DUF1877"/>
    <property type="match status" value="1"/>
</dbReference>
<dbReference type="Gene3D" id="3.40.1760.10">
    <property type="entry name" value="YfbM-like super family"/>
    <property type="match status" value="1"/>
</dbReference>
<dbReference type="InterPro" id="IPR015068">
    <property type="entry name" value="DUF1877"/>
</dbReference>
<evidence type="ECO:0000313" key="2">
    <source>
        <dbReference type="Proteomes" id="UP000273500"/>
    </source>
</evidence>
<organism evidence="1 2">
    <name type="scientific">Hymenobacter rigui</name>
    <dbReference type="NCBI Taxonomy" id="334424"/>
    <lineage>
        <taxon>Bacteria</taxon>
        <taxon>Pseudomonadati</taxon>
        <taxon>Bacteroidota</taxon>
        <taxon>Cytophagia</taxon>
        <taxon>Cytophagales</taxon>
        <taxon>Hymenobacteraceae</taxon>
        <taxon>Hymenobacter</taxon>
    </lineage>
</organism>
<protein>
    <submittedName>
        <fullName evidence="1">DUF1877 family protein</fullName>
    </submittedName>
</protein>
<dbReference type="OrthoDB" id="289289at2"/>